<proteinExistence type="predicted"/>
<dbReference type="EMBL" id="CP033073">
    <property type="protein sequence ID" value="AYN42712.1"/>
    <property type="molecule type" value="Genomic_DNA"/>
</dbReference>
<dbReference type="PANTHER" id="PTHR33164">
    <property type="entry name" value="TRANSCRIPTIONAL REGULATOR, MARR FAMILY"/>
    <property type="match status" value="1"/>
</dbReference>
<dbReference type="PANTHER" id="PTHR33164:SF43">
    <property type="entry name" value="HTH-TYPE TRANSCRIPTIONAL REPRESSOR YETL"/>
    <property type="match status" value="1"/>
</dbReference>
<name>A0A3G2JPZ5_9ACTN</name>
<keyword evidence="3" id="KW-1185">Reference proteome</keyword>
<dbReference type="OrthoDB" id="3573114at2"/>
<dbReference type="InterPro" id="IPR036388">
    <property type="entry name" value="WH-like_DNA-bd_sf"/>
</dbReference>
<dbReference type="InterPro" id="IPR039422">
    <property type="entry name" value="MarR/SlyA-like"/>
</dbReference>
<dbReference type="KEGG" id="sdd:D9753_31855"/>
<evidence type="ECO:0000313" key="3">
    <source>
        <dbReference type="Proteomes" id="UP000268329"/>
    </source>
</evidence>
<dbReference type="Pfam" id="PF12802">
    <property type="entry name" value="MarR_2"/>
    <property type="match status" value="1"/>
</dbReference>
<dbReference type="SMART" id="SM00347">
    <property type="entry name" value="HTH_MARR"/>
    <property type="match status" value="1"/>
</dbReference>
<feature type="domain" description="HTH marR-type" evidence="1">
    <location>
        <begin position="1"/>
        <end position="139"/>
    </location>
</feature>
<gene>
    <name evidence="2" type="ORF">D9753_31855</name>
</gene>
<sequence>MVGLSRSEGGTAEVAEGLVRLWECIDRRVAPAVPPAQFRVLRVVGTAGVVTSTKIAEATGAMPSSISRLIGRLQGAGLLVKEENCSNRRETLIRLTADGQELLREVEEQRLDELRLLLKPLSLRGRQALLRGLISFNQSPLWD</sequence>
<dbReference type="SUPFAM" id="SSF46785">
    <property type="entry name" value="Winged helix' DNA-binding domain"/>
    <property type="match status" value="1"/>
</dbReference>
<dbReference type="InterPro" id="IPR000835">
    <property type="entry name" value="HTH_MarR-typ"/>
</dbReference>
<protein>
    <submittedName>
        <fullName evidence="2">MarR family transcriptional regulator</fullName>
    </submittedName>
</protein>
<evidence type="ECO:0000313" key="2">
    <source>
        <dbReference type="EMBL" id="AYN42712.1"/>
    </source>
</evidence>
<organism evidence="2 3">
    <name type="scientific">Streptomyces dangxiongensis</name>
    <dbReference type="NCBI Taxonomy" id="1442032"/>
    <lineage>
        <taxon>Bacteria</taxon>
        <taxon>Bacillati</taxon>
        <taxon>Actinomycetota</taxon>
        <taxon>Actinomycetes</taxon>
        <taxon>Kitasatosporales</taxon>
        <taxon>Streptomycetaceae</taxon>
        <taxon>Streptomyces</taxon>
    </lineage>
</organism>
<accession>A0A3G2JPZ5</accession>
<dbReference type="Proteomes" id="UP000268329">
    <property type="component" value="Chromosome"/>
</dbReference>
<reference evidence="2 3" key="1">
    <citation type="submission" date="2018-10" db="EMBL/GenBank/DDBJ databases">
        <title>The genome of Streptomyces dangxiongensis Z022.</title>
        <authorList>
            <person name="Zhang B."/>
        </authorList>
    </citation>
    <scope>NUCLEOTIDE SEQUENCE [LARGE SCALE GENOMIC DNA]</scope>
    <source>
        <strain evidence="2 3">Z022</strain>
    </source>
</reference>
<dbReference type="GO" id="GO:0003700">
    <property type="term" value="F:DNA-binding transcription factor activity"/>
    <property type="evidence" value="ECO:0007669"/>
    <property type="project" value="InterPro"/>
</dbReference>
<dbReference type="PROSITE" id="PS50995">
    <property type="entry name" value="HTH_MARR_2"/>
    <property type="match status" value="1"/>
</dbReference>
<evidence type="ECO:0000259" key="1">
    <source>
        <dbReference type="PROSITE" id="PS50995"/>
    </source>
</evidence>
<dbReference type="AlphaFoldDB" id="A0A3G2JPZ5"/>
<dbReference type="InterPro" id="IPR036390">
    <property type="entry name" value="WH_DNA-bd_sf"/>
</dbReference>
<dbReference type="Gene3D" id="1.10.10.10">
    <property type="entry name" value="Winged helix-like DNA-binding domain superfamily/Winged helix DNA-binding domain"/>
    <property type="match status" value="1"/>
</dbReference>
<dbReference type="GO" id="GO:0006950">
    <property type="term" value="P:response to stress"/>
    <property type="evidence" value="ECO:0007669"/>
    <property type="project" value="TreeGrafter"/>
</dbReference>